<evidence type="ECO:0000313" key="2">
    <source>
        <dbReference type="Proteomes" id="UP001162030"/>
    </source>
</evidence>
<protein>
    <submittedName>
        <fullName evidence="1">Uncharacterized protein</fullName>
    </submittedName>
</protein>
<reference evidence="1 2" key="1">
    <citation type="submission" date="2023-03" db="EMBL/GenBank/DDBJ databases">
        <authorList>
            <person name="Pearce D."/>
        </authorList>
    </citation>
    <scope>NUCLEOTIDE SEQUENCE [LARGE SCALE GENOMIC DNA]</scope>
    <source>
        <strain evidence="1">Msz</strain>
    </source>
</reference>
<accession>A0ABM9HXW8</accession>
<organism evidence="1 2">
    <name type="scientific">Methylocaldum szegediense</name>
    <dbReference type="NCBI Taxonomy" id="73780"/>
    <lineage>
        <taxon>Bacteria</taxon>
        <taxon>Pseudomonadati</taxon>
        <taxon>Pseudomonadota</taxon>
        <taxon>Gammaproteobacteria</taxon>
        <taxon>Methylococcales</taxon>
        <taxon>Methylococcaceae</taxon>
        <taxon>Methylocaldum</taxon>
    </lineage>
</organism>
<name>A0ABM9HXW8_9GAMM</name>
<dbReference type="EMBL" id="OX458333">
    <property type="protein sequence ID" value="CAI8759585.1"/>
    <property type="molecule type" value="Genomic_DNA"/>
</dbReference>
<gene>
    <name evidence="1" type="ORF">MSZNOR_0817</name>
</gene>
<dbReference type="Proteomes" id="UP001162030">
    <property type="component" value="Chromosome"/>
</dbReference>
<proteinExistence type="predicted"/>
<sequence length="77" mass="8263">MSETLTFFRPVTLITAMPHQLPHSLTPTPLPEGEGLIKLPSPFGRRVGDEGPACCRVLPAAGFRITASPYGGCRKSK</sequence>
<evidence type="ECO:0000313" key="1">
    <source>
        <dbReference type="EMBL" id="CAI8759585.1"/>
    </source>
</evidence>
<keyword evidence="2" id="KW-1185">Reference proteome</keyword>